<dbReference type="AlphaFoldDB" id="A0A2G6EA68"/>
<protein>
    <submittedName>
        <fullName evidence="2">AAA family ATPase</fullName>
    </submittedName>
</protein>
<dbReference type="Gene3D" id="3.30.950.30">
    <property type="entry name" value="Schlafen, AAA domain"/>
    <property type="match status" value="1"/>
</dbReference>
<dbReference type="PANTHER" id="PTHR30595">
    <property type="entry name" value="GLPR-RELATED TRANSCRIPTIONAL REPRESSOR"/>
    <property type="match status" value="1"/>
</dbReference>
<name>A0A2G6EA68_9BACT</name>
<evidence type="ECO:0000259" key="1">
    <source>
        <dbReference type="Pfam" id="PF04326"/>
    </source>
</evidence>
<sequence>MTPSQLQKLLAGGEGLHCEFKKAYDTLPANLFETVCAFLNTDGGDILLGVADDGRIVGVAPEKITRFKADIANLSNNAQKIEPTYLLFPEALAIDGKTVIVVHVPVSSQLHRVSGVIYMRSEDGDYRVHGTHQLAGIINRKLGLFSEQRAMPHFSMDDLRVDLFERARRLITAHHSQHPWTELSPEQLL</sequence>
<dbReference type="EMBL" id="PDPS01000022">
    <property type="protein sequence ID" value="PID58671.1"/>
    <property type="molecule type" value="Genomic_DNA"/>
</dbReference>
<dbReference type="InterPro" id="IPR007421">
    <property type="entry name" value="Schlafen_AlbA_2_dom"/>
</dbReference>
<comment type="caution">
    <text evidence="2">The sequence shown here is derived from an EMBL/GenBank/DDBJ whole genome shotgun (WGS) entry which is preliminary data.</text>
</comment>
<dbReference type="Proteomes" id="UP000229740">
    <property type="component" value="Unassembled WGS sequence"/>
</dbReference>
<evidence type="ECO:0000313" key="3">
    <source>
        <dbReference type="Proteomes" id="UP000229740"/>
    </source>
</evidence>
<gene>
    <name evidence="2" type="ORF">CSB45_03770</name>
</gene>
<dbReference type="Pfam" id="PF04326">
    <property type="entry name" value="SLFN_AlbA_2"/>
    <property type="match status" value="1"/>
</dbReference>
<feature type="non-terminal residue" evidence="2">
    <location>
        <position position="189"/>
    </location>
</feature>
<dbReference type="InterPro" id="IPR038461">
    <property type="entry name" value="Schlafen_AlbA_2_dom_sf"/>
</dbReference>
<reference evidence="2 3" key="1">
    <citation type="submission" date="2017-10" db="EMBL/GenBank/DDBJ databases">
        <title>Novel microbial diversity and functional potential in the marine mammal oral microbiome.</title>
        <authorList>
            <person name="Dudek N.K."/>
            <person name="Sun C.L."/>
            <person name="Burstein D."/>
            <person name="Kantor R.S."/>
            <person name="Aliaga Goltsman D.S."/>
            <person name="Bik E.M."/>
            <person name="Thomas B.C."/>
            <person name="Banfield J.F."/>
            <person name="Relman D.A."/>
        </authorList>
    </citation>
    <scope>NUCLEOTIDE SEQUENCE [LARGE SCALE GENOMIC DNA]</scope>
    <source>
        <strain evidence="2">DOLZORAL124_49_17</strain>
    </source>
</reference>
<organism evidence="2 3">
    <name type="scientific">candidate division KSB3 bacterium</name>
    <dbReference type="NCBI Taxonomy" id="2044937"/>
    <lineage>
        <taxon>Bacteria</taxon>
        <taxon>candidate division KSB3</taxon>
    </lineage>
</organism>
<accession>A0A2G6EA68</accession>
<evidence type="ECO:0000313" key="2">
    <source>
        <dbReference type="EMBL" id="PID58671.1"/>
    </source>
</evidence>
<feature type="domain" description="Schlafen AlbA-2" evidence="1">
    <location>
        <begin position="14"/>
        <end position="127"/>
    </location>
</feature>
<dbReference type="PANTHER" id="PTHR30595:SF6">
    <property type="entry name" value="SCHLAFEN ALBA-2 DOMAIN-CONTAINING PROTEIN"/>
    <property type="match status" value="1"/>
</dbReference>
<proteinExistence type="predicted"/>